<reference evidence="1 2" key="1">
    <citation type="submission" date="2018-05" db="EMBL/GenBank/DDBJ databases">
        <title>Draft Genome Sequences for a Diverse set of 7 Haemophilus Species.</title>
        <authorList>
            <person name="Nichols M."/>
            <person name="Topaz N."/>
            <person name="Wang X."/>
            <person name="Wang X."/>
            <person name="Boxrud D."/>
        </authorList>
    </citation>
    <scope>NUCLEOTIDE SEQUENCE [LARGE SCALE GENOMIC DNA]</scope>
    <source>
        <strain evidence="1 2">C2002001239</strain>
    </source>
</reference>
<dbReference type="Proteomes" id="UP000253872">
    <property type="component" value="Unassembled WGS sequence"/>
</dbReference>
<evidence type="ECO:0000313" key="1">
    <source>
        <dbReference type="EMBL" id="RDE69730.1"/>
    </source>
</evidence>
<dbReference type="EMBL" id="QEPN01000015">
    <property type="protein sequence ID" value="RDE69730.1"/>
    <property type="molecule type" value="Genomic_DNA"/>
</dbReference>
<comment type="caution">
    <text evidence="1">The sequence shown here is derived from an EMBL/GenBank/DDBJ whole genome shotgun (WGS) entry which is preliminary data.</text>
</comment>
<sequence>MIEKHQFLIKFATFRLQIKQAVKKSKKFAKKTCKDLRFLYNAPHTTTRCCESSEKAVRRLFLFFNNISDNLCGHLLIDLI</sequence>
<protein>
    <submittedName>
        <fullName evidence="1">Uncharacterized protein</fullName>
    </submittedName>
</protein>
<dbReference type="AlphaFoldDB" id="A0A369YDZ5"/>
<organism evidence="1 2">
    <name type="scientific">Haemophilus sputorum</name>
    <dbReference type="NCBI Taxonomy" id="1078480"/>
    <lineage>
        <taxon>Bacteria</taxon>
        <taxon>Pseudomonadati</taxon>
        <taxon>Pseudomonadota</taxon>
        <taxon>Gammaproteobacteria</taxon>
        <taxon>Pasteurellales</taxon>
        <taxon>Pasteurellaceae</taxon>
        <taxon>Haemophilus</taxon>
    </lineage>
</organism>
<proteinExistence type="predicted"/>
<gene>
    <name evidence="1" type="ORF">DPV93_10780</name>
</gene>
<evidence type="ECO:0000313" key="2">
    <source>
        <dbReference type="Proteomes" id="UP000253872"/>
    </source>
</evidence>
<accession>A0A369YDZ5</accession>
<name>A0A369YDZ5_9PAST</name>